<dbReference type="SUPFAM" id="SSF75304">
    <property type="entry name" value="Amidase signature (AS) enzymes"/>
    <property type="match status" value="1"/>
</dbReference>
<evidence type="ECO:0000313" key="3">
    <source>
        <dbReference type="Proteomes" id="UP000019141"/>
    </source>
</evidence>
<feature type="domain" description="Amidase" evidence="1">
    <location>
        <begin position="26"/>
        <end position="449"/>
    </location>
</feature>
<evidence type="ECO:0000259" key="1">
    <source>
        <dbReference type="Pfam" id="PF01425"/>
    </source>
</evidence>
<dbReference type="EMBL" id="AZHW01000403">
    <property type="protein sequence ID" value="ETW99779.1"/>
    <property type="molecule type" value="Genomic_DNA"/>
</dbReference>
<dbReference type="PANTHER" id="PTHR43372:SF4">
    <property type="entry name" value="FATTY-ACID AMIDE HYDROLASE 2"/>
    <property type="match status" value="1"/>
</dbReference>
<dbReference type="AlphaFoldDB" id="W4LPL7"/>
<reference evidence="2 3" key="1">
    <citation type="journal article" date="2014" name="Nature">
        <title>An environmental bacterial taxon with a large and distinct metabolic repertoire.</title>
        <authorList>
            <person name="Wilson M.C."/>
            <person name="Mori T."/>
            <person name="Ruckert C."/>
            <person name="Uria A.R."/>
            <person name="Helf M.J."/>
            <person name="Takada K."/>
            <person name="Gernert C."/>
            <person name="Steffens U.A."/>
            <person name="Heycke N."/>
            <person name="Schmitt S."/>
            <person name="Rinke C."/>
            <person name="Helfrich E.J."/>
            <person name="Brachmann A.O."/>
            <person name="Gurgui C."/>
            <person name="Wakimoto T."/>
            <person name="Kracht M."/>
            <person name="Crusemann M."/>
            <person name="Hentschel U."/>
            <person name="Abe I."/>
            <person name="Matsunaga S."/>
            <person name="Kalinowski J."/>
            <person name="Takeyama H."/>
            <person name="Piel J."/>
        </authorList>
    </citation>
    <scope>NUCLEOTIDE SEQUENCE [LARGE SCALE GENOMIC DNA]</scope>
    <source>
        <strain evidence="3">TSY1</strain>
    </source>
</reference>
<dbReference type="PANTHER" id="PTHR43372">
    <property type="entry name" value="FATTY-ACID AMIDE HYDROLASE"/>
    <property type="match status" value="1"/>
</dbReference>
<dbReference type="InterPro" id="IPR036928">
    <property type="entry name" value="AS_sf"/>
</dbReference>
<dbReference type="InterPro" id="IPR023631">
    <property type="entry name" value="Amidase_dom"/>
</dbReference>
<dbReference type="NCBIfam" id="NF005687">
    <property type="entry name" value="PRK07487.1"/>
    <property type="match status" value="1"/>
</dbReference>
<dbReference type="Proteomes" id="UP000019141">
    <property type="component" value="Unassembled WGS sequence"/>
</dbReference>
<accession>W4LPL7</accession>
<keyword evidence="3" id="KW-1185">Reference proteome</keyword>
<gene>
    <name evidence="2" type="ORF">ETSY1_13685</name>
</gene>
<evidence type="ECO:0000313" key="2">
    <source>
        <dbReference type="EMBL" id="ETW99779.1"/>
    </source>
</evidence>
<sequence length="471" mass="50651">MDSPIWCWSAVETAAAIRQRHISCTEAVQAALERLHTANDDVNAITVDLSEEALATAQRADSVIQSGMAVGALHGVPITIKENTDQQGQSNPNGLADFAHVMATEDAPIVANLRRAGAIIIGRTNTPEFSYRWFTDNPLRGLTANPWATDRTPGGSSGGAAAAVLLGMGDIAHGNDLGGSLRYPSYACGVATIRPSLGRIASYNASAPGERTPMIQLMSAQGPIAREVRDVRLALRVMANPDARDPWWQPAPLDGPRLYPPIRVALTEEPAGIRCHPSVAQALDTAAQHLERAGYVVEAVDPPLVADIAAAWRNLLMTDTQAMTAPAIREHGSDKINQVINGYMAASQILDLNGYINTLADRTRLLRAWSVFMETYTLVLAPVSQVPPFEQHEDLKGTERVRQMLDEQSMLYSVNLLGLPAAAVPTGVVDGVPIGVQIIGPRFREDLCLDAAQVIETGVGVLAHQLWEREP</sequence>
<dbReference type="Pfam" id="PF01425">
    <property type="entry name" value="Amidase"/>
    <property type="match status" value="1"/>
</dbReference>
<dbReference type="PATRIC" id="fig|1429438.4.peg.2732"/>
<dbReference type="GO" id="GO:0012505">
    <property type="term" value="C:endomembrane system"/>
    <property type="evidence" value="ECO:0007669"/>
    <property type="project" value="TreeGrafter"/>
</dbReference>
<organism evidence="2 3">
    <name type="scientific">Entotheonella factor</name>
    <dbReference type="NCBI Taxonomy" id="1429438"/>
    <lineage>
        <taxon>Bacteria</taxon>
        <taxon>Pseudomonadati</taxon>
        <taxon>Nitrospinota/Tectimicrobiota group</taxon>
        <taxon>Candidatus Tectimicrobiota</taxon>
        <taxon>Candidatus Entotheonellia</taxon>
        <taxon>Candidatus Entotheonellales</taxon>
        <taxon>Candidatus Entotheonellaceae</taxon>
        <taxon>Candidatus Entotheonella</taxon>
    </lineage>
</organism>
<dbReference type="HOGENOM" id="CLU_009600_0_4_7"/>
<dbReference type="Gene3D" id="3.90.1300.10">
    <property type="entry name" value="Amidase signature (AS) domain"/>
    <property type="match status" value="1"/>
</dbReference>
<protein>
    <recommendedName>
        <fullName evidence="1">Amidase domain-containing protein</fullName>
    </recommendedName>
</protein>
<comment type="caution">
    <text evidence="2">The sequence shown here is derived from an EMBL/GenBank/DDBJ whole genome shotgun (WGS) entry which is preliminary data.</text>
</comment>
<name>W4LPL7_ENTF1</name>
<proteinExistence type="predicted"/>
<dbReference type="InterPro" id="IPR052739">
    <property type="entry name" value="FAAH2"/>
</dbReference>